<dbReference type="Proteomes" id="UP000887579">
    <property type="component" value="Unplaced"/>
</dbReference>
<evidence type="ECO:0000313" key="1">
    <source>
        <dbReference type="Proteomes" id="UP000887579"/>
    </source>
</evidence>
<protein>
    <submittedName>
        <fullName evidence="2">Uncharacterized protein</fullName>
    </submittedName>
</protein>
<name>A0AC34G2K3_9BILA</name>
<sequence>MSTEYDSDYLQSNEIAIMVCLAILTAALSVGAIFSIVECFLPEFIIYWKEEKKAKNMIKPQASKEMIAELTAKRDKKRSKIQKKKNLKDANI</sequence>
<proteinExistence type="predicted"/>
<organism evidence="1 2">
    <name type="scientific">Panagrolaimus sp. ES5</name>
    <dbReference type="NCBI Taxonomy" id="591445"/>
    <lineage>
        <taxon>Eukaryota</taxon>
        <taxon>Metazoa</taxon>
        <taxon>Ecdysozoa</taxon>
        <taxon>Nematoda</taxon>
        <taxon>Chromadorea</taxon>
        <taxon>Rhabditida</taxon>
        <taxon>Tylenchina</taxon>
        <taxon>Panagrolaimomorpha</taxon>
        <taxon>Panagrolaimoidea</taxon>
        <taxon>Panagrolaimidae</taxon>
        <taxon>Panagrolaimus</taxon>
    </lineage>
</organism>
<accession>A0AC34G2K3</accession>
<dbReference type="WBParaSite" id="ES5_v2.g23971.t1">
    <property type="protein sequence ID" value="ES5_v2.g23971.t1"/>
    <property type="gene ID" value="ES5_v2.g23971"/>
</dbReference>
<reference evidence="2" key="1">
    <citation type="submission" date="2022-11" db="UniProtKB">
        <authorList>
            <consortium name="WormBaseParasite"/>
        </authorList>
    </citation>
    <scope>IDENTIFICATION</scope>
</reference>
<evidence type="ECO:0000313" key="2">
    <source>
        <dbReference type="WBParaSite" id="ES5_v2.g23971.t1"/>
    </source>
</evidence>